<dbReference type="EMBL" id="BGZK01000243">
    <property type="protein sequence ID" value="GBP31215.1"/>
    <property type="molecule type" value="Genomic_DNA"/>
</dbReference>
<name>A0A4C1UXM9_EUMVA</name>
<dbReference type="Proteomes" id="UP000299102">
    <property type="component" value="Unassembled WGS sequence"/>
</dbReference>
<keyword evidence="2" id="KW-1185">Reference proteome</keyword>
<dbReference type="AlphaFoldDB" id="A0A4C1UXM9"/>
<gene>
    <name evidence="1" type="ORF">EVAR_21495_1</name>
</gene>
<reference evidence="1 2" key="1">
    <citation type="journal article" date="2019" name="Commun. Biol.">
        <title>The bagworm genome reveals a unique fibroin gene that provides high tensile strength.</title>
        <authorList>
            <person name="Kono N."/>
            <person name="Nakamura H."/>
            <person name="Ohtoshi R."/>
            <person name="Tomita M."/>
            <person name="Numata K."/>
            <person name="Arakawa K."/>
        </authorList>
    </citation>
    <scope>NUCLEOTIDE SEQUENCE [LARGE SCALE GENOMIC DNA]</scope>
</reference>
<organism evidence="1 2">
    <name type="scientific">Eumeta variegata</name>
    <name type="common">Bagworm moth</name>
    <name type="synonym">Eumeta japonica</name>
    <dbReference type="NCBI Taxonomy" id="151549"/>
    <lineage>
        <taxon>Eukaryota</taxon>
        <taxon>Metazoa</taxon>
        <taxon>Ecdysozoa</taxon>
        <taxon>Arthropoda</taxon>
        <taxon>Hexapoda</taxon>
        <taxon>Insecta</taxon>
        <taxon>Pterygota</taxon>
        <taxon>Neoptera</taxon>
        <taxon>Endopterygota</taxon>
        <taxon>Lepidoptera</taxon>
        <taxon>Glossata</taxon>
        <taxon>Ditrysia</taxon>
        <taxon>Tineoidea</taxon>
        <taxon>Psychidae</taxon>
        <taxon>Oiketicinae</taxon>
        <taxon>Eumeta</taxon>
    </lineage>
</organism>
<sequence>MTILKNGVENEIVDLMHPIEETLCVCRWCALHRGESNIRVGTHARTHKAFLQVAVRDALNPHQTLPSRRRRVVAPSHLTPSRRRHAGRRRCQGTRDARWAVPHLSSPIEGGTGRLLDGKPRHEVRSVLDVARYRPTCRRTVARDPD</sequence>
<evidence type="ECO:0000313" key="1">
    <source>
        <dbReference type="EMBL" id="GBP31215.1"/>
    </source>
</evidence>
<evidence type="ECO:0000313" key="2">
    <source>
        <dbReference type="Proteomes" id="UP000299102"/>
    </source>
</evidence>
<protein>
    <submittedName>
        <fullName evidence="1">Uncharacterized protein</fullName>
    </submittedName>
</protein>
<comment type="caution">
    <text evidence="1">The sequence shown here is derived from an EMBL/GenBank/DDBJ whole genome shotgun (WGS) entry which is preliminary data.</text>
</comment>
<accession>A0A4C1UXM9</accession>
<proteinExistence type="predicted"/>